<accession>A0A0E0P4V7</accession>
<dbReference type="EnsemblPlants" id="ORUFI04G01700.1">
    <property type="protein sequence ID" value="ORUFI04G01700.1"/>
    <property type="gene ID" value="ORUFI04G01700"/>
</dbReference>
<evidence type="ECO:0000313" key="2">
    <source>
        <dbReference type="EnsemblPlants" id="ORUFI04G01700.1"/>
    </source>
</evidence>
<feature type="region of interest" description="Disordered" evidence="1">
    <location>
        <begin position="35"/>
        <end position="71"/>
    </location>
</feature>
<dbReference type="AlphaFoldDB" id="A0A0E0P4V7"/>
<evidence type="ECO:0008006" key="4">
    <source>
        <dbReference type="Google" id="ProtNLM"/>
    </source>
</evidence>
<keyword evidence="3" id="KW-1185">Reference proteome</keyword>
<protein>
    <recommendedName>
        <fullName evidence="4">DUF834 domain-containing protein</fullName>
    </recommendedName>
</protein>
<name>A0A0E0P4V7_ORYRU</name>
<evidence type="ECO:0000256" key="1">
    <source>
        <dbReference type="SAM" id="MobiDB-lite"/>
    </source>
</evidence>
<reference evidence="2" key="2">
    <citation type="submission" date="2015-06" db="UniProtKB">
        <authorList>
            <consortium name="EnsemblPlants"/>
        </authorList>
    </citation>
    <scope>IDENTIFICATION</scope>
</reference>
<organism evidence="2 3">
    <name type="scientific">Oryza rufipogon</name>
    <name type="common">Brownbeard rice</name>
    <name type="synonym">Asian wild rice</name>
    <dbReference type="NCBI Taxonomy" id="4529"/>
    <lineage>
        <taxon>Eukaryota</taxon>
        <taxon>Viridiplantae</taxon>
        <taxon>Streptophyta</taxon>
        <taxon>Embryophyta</taxon>
        <taxon>Tracheophyta</taxon>
        <taxon>Spermatophyta</taxon>
        <taxon>Magnoliopsida</taxon>
        <taxon>Liliopsida</taxon>
        <taxon>Poales</taxon>
        <taxon>Poaceae</taxon>
        <taxon>BOP clade</taxon>
        <taxon>Oryzoideae</taxon>
        <taxon>Oryzeae</taxon>
        <taxon>Oryzinae</taxon>
        <taxon>Oryza</taxon>
    </lineage>
</organism>
<dbReference type="Proteomes" id="UP000008022">
    <property type="component" value="Unassembled WGS sequence"/>
</dbReference>
<evidence type="ECO:0000313" key="3">
    <source>
        <dbReference type="Proteomes" id="UP000008022"/>
    </source>
</evidence>
<dbReference type="Gramene" id="ORUFI04G01700.1">
    <property type="protein sequence ID" value="ORUFI04G01700.1"/>
    <property type="gene ID" value="ORUFI04G01700"/>
</dbReference>
<feature type="compositionally biased region" description="Gly residues" evidence="1">
    <location>
        <begin position="41"/>
        <end position="52"/>
    </location>
</feature>
<dbReference type="HOGENOM" id="CLU_2214280_0_0_1"/>
<sequence length="107" mass="11352">MGGGLAQGGGTVQIHATWWWWWQRRFEALAAAEESARSAPGTGGVAGGGGVRWQGWRRHGHGGGGEEPVGAARDLTMVGRPRRVPSELVNGKKVREFGEMATGMEGQ</sequence>
<reference evidence="3" key="1">
    <citation type="submission" date="2013-06" db="EMBL/GenBank/DDBJ databases">
        <authorList>
            <person name="Zhao Q."/>
        </authorList>
    </citation>
    <scope>NUCLEOTIDE SEQUENCE</scope>
    <source>
        <strain evidence="3">cv. W1943</strain>
    </source>
</reference>
<proteinExistence type="predicted"/>